<sequence length="250" mass="26277">MESSRPIVLLTGLGRSIGIAAGIAEQLARDGWDIAFVYNAEYDATLNGGAGDVKGIEESLRALGAQTLAINADLAEPEVATAVFDVAETLGPVSALVLSHAHSVNATLLTETIEGFDRHFAVNTRASWLLMRELARRFIGTSGRIVALTSDAIDGEIAYGASKGALDRLVRAAAAEFGPLGISANLLNPGPIDTGWMTQQIREWGIEQTPAGRLGTPADIAALVSFLLSERGGWISGQLLKADGGFSTYR</sequence>
<organism evidence="3 5">
    <name type="scientific">Lacisediminihabitans changchengi</name>
    <dbReference type="NCBI Taxonomy" id="2787634"/>
    <lineage>
        <taxon>Bacteria</taxon>
        <taxon>Bacillati</taxon>
        <taxon>Actinomycetota</taxon>
        <taxon>Actinomycetes</taxon>
        <taxon>Micrococcales</taxon>
        <taxon>Microbacteriaceae</taxon>
        <taxon>Lacisediminihabitans</taxon>
    </lineage>
</organism>
<dbReference type="EMBL" id="JAEPES010000003">
    <property type="protein sequence ID" value="MBK4348097.1"/>
    <property type="molecule type" value="Genomic_DNA"/>
</dbReference>
<comment type="caution">
    <text evidence="3">The sequence shown here is derived from an EMBL/GenBank/DDBJ whole genome shotgun (WGS) entry which is preliminary data.</text>
</comment>
<gene>
    <name evidence="3" type="ORF">IV501_03970</name>
    <name evidence="4" type="ORF">IV501_10655</name>
</gene>
<evidence type="ECO:0000313" key="3">
    <source>
        <dbReference type="EMBL" id="MBK4346780.1"/>
    </source>
</evidence>
<dbReference type="CDD" id="cd05233">
    <property type="entry name" value="SDR_c"/>
    <property type="match status" value="1"/>
</dbReference>
<evidence type="ECO:0000313" key="5">
    <source>
        <dbReference type="Proteomes" id="UP000636458"/>
    </source>
</evidence>
<dbReference type="GO" id="GO:0016614">
    <property type="term" value="F:oxidoreductase activity, acting on CH-OH group of donors"/>
    <property type="evidence" value="ECO:0007669"/>
    <property type="project" value="UniProtKB-ARBA"/>
</dbReference>
<dbReference type="SUPFAM" id="SSF51735">
    <property type="entry name" value="NAD(P)-binding Rossmann-fold domains"/>
    <property type="match status" value="1"/>
</dbReference>
<evidence type="ECO:0000256" key="2">
    <source>
        <dbReference type="ARBA" id="ARBA00023002"/>
    </source>
</evidence>
<dbReference type="InterPro" id="IPR002347">
    <property type="entry name" value="SDR_fam"/>
</dbReference>
<dbReference type="Gene3D" id="3.40.50.720">
    <property type="entry name" value="NAD(P)-binding Rossmann-like Domain"/>
    <property type="match status" value="1"/>
</dbReference>
<dbReference type="PROSITE" id="PS00061">
    <property type="entry name" value="ADH_SHORT"/>
    <property type="match status" value="1"/>
</dbReference>
<dbReference type="Pfam" id="PF13561">
    <property type="entry name" value="adh_short_C2"/>
    <property type="match status" value="1"/>
</dbReference>
<keyword evidence="2" id="KW-0560">Oxidoreductase</keyword>
<accession>A0A934SK41</accession>
<dbReference type="Proteomes" id="UP000636458">
    <property type="component" value="Unassembled WGS sequence"/>
</dbReference>
<comment type="similarity">
    <text evidence="1">Belongs to the short-chain dehydrogenases/reductases (SDR) family.</text>
</comment>
<dbReference type="AlphaFoldDB" id="A0A934SK41"/>
<dbReference type="PANTHER" id="PTHR48107:SF7">
    <property type="entry name" value="RE15974P"/>
    <property type="match status" value="1"/>
</dbReference>
<protein>
    <submittedName>
        <fullName evidence="3">SDR family oxidoreductase</fullName>
    </submittedName>
</protein>
<proteinExistence type="inferred from homology"/>
<name>A0A934SK41_9MICO</name>
<evidence type="ECO:0000256" key="1">
    <source>
        <dbReference type="ARBA" id="ARBA00006484"/>
    </source>
</evidence>
<evidence type="ECO:0000313" key="4">
    <source>
        <dbReference type="EMBL" id="MBK4348097.1"/>
    </source>
</evidence>
<dbReference type="InterPro" id="IPR036291">
    <property type="entry name" value="NAD(P)-bd_dom_sf"/>
</dbReference>
<reference evidence="3" key="1">
    <citation type="submission" date="2021-01" db="EMBL/GenBank/DDBJ databases">
        <title>Lacisediminihabitans sp. nov. strain G11-30, isolated from Antarctic Soil.</title>
        <authorList>
            <person name="Li J."/>
        </authorList>
    </citation>
    <scope>NUCLEOTIDE SEQUENCE</scope>
    <source>
        <strain evidence="3">G11-30</strain>
    </source>
</reference>
<dbReference type="InterPro" id="IPR020904">
    <property type="entry name" value="Sc_DH/Rdtase_CS"/>
</dbReference>
<dbReference type="EMBL" id="JAEPES010000001">
    <property type="protein sequence ID" value="MBK4346780.1"/>
    <property type="molecule type" value="Genomic_DNA"/>
</dbReference>
<keyword evidence="5" id="KW-1185">Reference proteome</keyword>
<dbReference type="RefSeq" id="WP_200555076.1">
    <property type="nucleotide sequence ID" value="NZ_JAEPES010000001.1"/>
</dbReference>
<dbReference type="PRINTS" id="PR00081">
    <property type="entry name" value="GDHRDH"/>
</dbReference>
<dbReference type="PANTHER" id="PTHR48107">
    <property type="entry name" value="NADPH-DEPENDENT ALDEHYDE REDUCTASE-LIKE PROTEIN, CHLOROPLASTIC-RELATED"/>
    <property type="match status" value="1"/>
</dbReference>